<geneLocation type="plasmid" evidence="5 6">
    <name>2</name>
</geneLocation>
<comment type="similarity">
    <text evidence="1">Belongs to the BlaI transcriptional regulatory family.</text>
</comment>
<dbReference type="RefSeq" id="WP_025414872.1">
    <property type="nucleotide sequence ID" value="NZ_CP007130.1"/>
</dbReference>
<dbReference type="InterPro" id="IPR005650">
    <property type="entry name" value="BlaI_family"/>
</dbReference>
<evidence type="ECO:0000256" key="3">
    <source>
        <dbReference type="ARBA" id="ARBA00023125"/>
    </source>
</evidence>
<evidence type="ECO:0000256" key="4">
    <source>
        <dbReference type="ARBA" id="ARBA00023163"/>
    </source>
</evidence>
<dbReference type="Proteomes" id="UP000019151">
    <property type="component" value="Plasmid 2"/>
</dbReference>
<keyword evidence="2" id="KW-0805">Transcription regulation</keyword>
<dbReference type="GO" id="GO:0003677">
    <property type="term" value="F:DNA binding"/>
    <property type="evidence" value="ECO:0007669"/>
    <property type="project" value="UniProtKB-KW"/>
</dbReference>
<evidence type="ECO:0000313" key="6">
    <source>
        <dbReference type="Proteomes" id="UP000019151"/>
    </source>
</evidence>
<sequence>MSAAPPRRGELAELTDLHLLILGALWAGGEATIADVHAAVRHRADVAPKTIATLLGRLEQRGFVTHRLNGRQGVYHALVRRRDVLAARVEGMLASLFAAEDGRSGAVRARTDVRPVDATRLRELLRRAERGLDESDGA</sequence>
<dbReference type="SUPFAM" id="SSF46785">
    <property type="entry name" value="Winged helix' DNA-binding domain"/>
    <property type="match status" value="1"/>
</dbReference>
<evidence type="ECO:0000256" key="1">
    <source>
        <dbReference type="ARBA" id="ARBA00011046"/>
    </source>
</evidence>
<evidence type="ECO:0000313" key="5">
    <source>
        <dbReference type="EMBL" id="AHG93572.1"/>
    </source>
</evidence>
<dbReference type="InterPro" id="IPR036388">
    <property type="entry name" value="WH-like_DNA-bd_sf"/>
</dbReference>
<keyword evidence="4" id="KW-0804">Transcription</keyword>
<organism evidence="5 6">
    <name type="scientific">Gemmatirosa kalamazoonensis</name>
    <dbReference type="NCBI Taxonomy" id="861299"/>
    <lineage>
        <taxon>Bacteria</taxon>
        <taxon>Pseudomonadati</taxon>
        <taxon>Gemmatimonadota</taxon>
        <taxon>Gemmatimonadia</taxon>
        <taxon>Gemmatimonadales</taxon>
        <taxon>Gemmatimonadaceae</taxon>
        <taxon>Gemmatirosa</taxon>
    </lineage>
</organism>
<proteinExistence type="inferred from homology"/>
<dbReference type="eggNOG" id="COG3682">
    <property type="taxonomic scope" value="Bacteria"/>
</dbReference>
<accession>W0RSX1</accession>
<dbReference type="OrthoDB" id="9813558at2"/>
<dbReference type="InterPro" id="IPR036390">
    <property type="entry name" value="WH_DNA-bd_sf"/>
</dbReference>
<keyword evidence="6" id="KW-1185">Reference proteome</keyword>
<dbReference type="AlphaFoldDB" id="W0RSX1"/>
<dbReference type="Pfam" id="PF03965">
    <property type="entry name" value="Penicillinase_R"/>
    <property type="match status" value="1"/>
</dbReference>
<keyword evidence="5" id="KW-0614">Plasmid</keyword>
<protein>
    <submittedName>
        <fullName evidence="5">Penicillinase repressor</fullName>
    </submittedName>
</protein>
<dbReference type="Gene3D" id="1.10.10.10">
    <property type="entry name" value="Winged helix-like DNA-binding domain superfamily/Winged helix DNA-binding domain"/>
    <property type="match status" value="1"/>
</dbReference>
<dbReference type="InParanoid" id="W0RSX1"/>
<dbReference type="GO" id="GO:0045892">
    <property type="term" value="P:negative regulation of DNA-templated transcription"/>
    <property type="evidence" value="ECO:0007669"/>
    <property type="project" value="InterPro"/>
</dbReference>
<dbReference type="EMBL" id="CP007130">
    <property type="protein sequence ID" value="AHG93572.1"/>
    <property type="molecule type" value="Genomic_DNA"/>
</dbReference>
<keyword evidence="3" id="KW-0238">DNA-binding</keyword>
<gene>
    <name evidence="5" type="ORF">J421_6037</name>
</gene>
<reference evidence="5 6" key="1">
    <citation type="journal article" date="2014" name="Genome Announc.">
        <title>Genome Sequence and Methylome of Soil Bacterium Gemmatirosa kalamazoonensis KBS708T, a Member of the Rarely Cultivated Gemmatimonadetes Phylum.</title>
        <authorList>
            <person name="Debruyn J.M."/>
            <person name="Radosevich M."/>
            <person name="Wommack K.E."/>
            <person name="Polson S.W."/>
            <person name="Hauser L.J."/>
            <person name="Fawaz M.N."/>
            <person name="Korlach J."/>
            <person name="Tsai Y.C."/>
        </authorList>
    </citation>
    <scope>NUCLEOTIDE SEQUENCE [LARGE SCALE GENOMIC DNA]</scope>
    <source>
        <strain evidence="5 6">KBS708</strain>
        <plasmid evidence="6">Plasmid 2</plasmid>
    </source>
</reference>
<dbReference type="HOGENOM" id="CLU_119090_4_2_0"/>
<dbReference type="KEGG" id="gba:J421_6037"/>
<name>W0RSX1_9BACT</name>
<evidence type="ECO:0000256" key="2">
    <source>
        <dbReference type="ARBA" id="ARBA00023015"/>
    </source>
</evidence>